<feature type="transmembrane region" description="Helical" evidence="1">
    <location>
        <begin position="6"/>
        <end position="26"/>
    </location>
</feature>
<keyword evidence="1" id="KW-1133">Transmembrane helix</keyword>
<keyword evidence="1" id="KW-0472">Membrane</keyword>
<accession>A0AA40TW26</accession>
<name>A0AA40TW26_9PSED</name>
<comment type="caution">
    <text evidence="2">The sequence shown here is derived from an EMBL/GenBank/DDBJ whole genome shotgun (WGS) entry which is preliminary data.</text>
</comment>
<evidence type="ECO:0000313" key="3">
    <source>
        <dbReference type="Proteomes" id="UP000050523"/>
    </source>
</evidence>
<dbReference type="AlphaFoldDB" id="A0AA40TW26"/>
<reference evidence="2 3" key="1">
    <citation type="submission" date="2015-09" db="EMBL/GenBank/DDBJ databases">
        <title>Genome announcement of multiple Pseudomonas syringae strains.</title>
        <authorList>
            <person name="Thakur S."/>
            <person name="Wang P.W."/>
            <person name="Gong Y."/>
            <person name="Weir B.S."/>
            <person name="Guttman D.S."/>
        </authorList>
    </citation>
    <scope>NUCLEOTIDE SEQUENCE [LARGE SCALE GENOMIC DNA]</scope>
    <source>
        <strain evidence="2 3">ICMP9151</strain>
    </source>
</reference>
<sequence>MKIAEIFPRMILLLIVPWTMITYFVIKPTHECTDSGVLLPLIVRKLHVHIDTNAGRYRFWHFIVHGLLSSKRAQDQA</sequence>
<evidence type="ECO:0000256" key="1">
    <source>
        <dbReference type="SAM" id="Phobius"/>
    </source>
</evidence>
<proteinExistence type="predicted"/>
<dbReference type="Proteomes" id="UP000050523">
    <property type="component" value="Unassembled WGS sequence"/>
</dbReference>
<gene>
    <name evidence="2" type="ORF">ALO43_200111</name>
</gene>
<dbReference type="EMBL" id="LJRO01000099">
    <property type="protein sequence ID" value="KPZ05004.1"/>
    <property type="molecule type" value="Genomic_DNA"/>
</dbReference>
<keyword evidence="1" id="KW-0812">Transmembrane</keyword>
<organism evidence="2 3">
    <name type="scientific">Pseudomonas tremae</name>
    <dbReference type="NCBI Taxonomy" id="200454"/>
    <lineage>
        <taxon>Bacteria</taxon>
        <taxon>Pseudomonadati</taxon>
        <taxon>Pseudomonadota</taxon>
        <taxon>Gammaproteobacteria</taxon>
        <taxon>Pseudomonadales</taxon>
        <taxon>Pseudomonadaceae</taxon>
        <taxon>Pseudomonas</taxon>
    </lineage>
</organism>
<protein>
    <submittedName>
        <fullName evidence="2">Uncharacterized protein</fullName>
    </submittedName>
</protein>
<evidence type="ECO:0000313" key="2">
    <source>
        <dbReference type="EMBL" id="KPZ05004.1"/>
    </source>
</evidence>